<dbReference type="InterPro" id="IPR012677">
    <property type="entry name" value="Nucleotide-bd_a/b_plait_sf"/>
</dbReference>
<accession>A0A9W9EQ50</accession>
<comment type="caution">
    <text evidence="5">The sequence shown here is derived from an EMBL/GenBank/DDBJ whole genome shotgun (WGS) entry which is preliminary data.</text>
</comment>
<dbReference type="InterPro" id="IPR052462">
    <property type="entry name" value="SLIRP/GR-RBP-like"/>
</dbReference>
<reference evidence="5" key="2">
    <citation type="journal article" date="2023" name="IMA Fungus">
        <title>Comparative genomic study of the Penicillium genus elucidates a diverse pangenome and 15 lateral gene transfer events.</title>
        <authorList>
            <person name="Petersen C."/>
            <person name="Sorensen T."/>
            <person name="Nielsen M.R."/>
            <person name="Sondergaard T.E."/>
            <person name="Sorensen J.L."/>
            <person name="Fitzpatrick D.A."/>
            <person name="Frisvad J.C."/>
            <person name="Nielsen K.L."/>
        </authorList>
    </citation>
    <scope>NUCLEOTIDE SEQUENCE</scope>
    <source>
        <strain evidence="5">IBT 30761</strain>
    </source>
</reference>
<dbReference type="GO" id="GO:0003723">
    <property type="term" value="F:RNA binding"/>
    <property type="evidence" value="ECO:0007669"/>
    <property type="project" value="UniProtKB-UniRule"/>
</dbReference>
<evidence type="ECO:0000256" key="1">
    <source>
        <dbReference type="ARBA" id="ARBA00022884"/>
    </source>
</evidence>
<dbReference type="AlphaFoldDB" id="A0A9W9EQ50"/>
<dbReference type="PANTHER" id="PTHR48027">
    <property type="entry name" value="HETEROGENEOUS NUCLEAR RIBONUCLEOPROTEIN 87F-RELATED"/>
    <property type="match status" value="1"/>
</dbReference>
<protein>
    <recommendedName>
        <fullName evidence="4">RRM domain-containing protein</fullName>
    </recommendedName>
</protein>
<dbReference type="InterPro" id="IPR000504">
    <property type="entry name" value="RRM_dom"/>
</dbReference>
<sequence>MAKIFVGGLAWATDETSLRHAFEPYGEVQETNVVREPETGRSRGFGFVKFYHEQDAERAIEAMNGQELDGRRIRVDHANERPRPDYRGDRLPASHQRYRDGGYGRGC</sequence>
<dbReference type="EMBL" id="JAPQKI010000010">
    <property type="protein sequence ID" value="KAJ5085958.1"/>
    <property type="molecule type" value="Genomic_DNA"/>
</dbReference>
<organism evidence="5 6">
    <name type="scientific">Penicillium argentinense</name>
    <dbReference type="NCBI Taxonomy" id="1131581"/>
    <lineage>
        <taxon>Eukaryota</taxon>
        <taxon>Fungi</taxon>
        <taxon>Dikarya</taxon>
        <taxon>Ascomycota</taxon>
        <taxon>Pezizomycotina</taxon>
        <taxon>Eurotiomycetes</taxon>
        <taxon>Eurotiomycetidae</taxon>
        <taxon>Eurotiales</taxon>
        <taxon>Aspergillaceae</taxon>
        <taxon>Penicillium</taxon>
    </lineage>
</organism>
<keyword evidence="1 2" id="KW-0694">RNA-binding</keyword>
<feature type="domain" description="RRM" evidence="4">
    <location>
        <begin position="2"/>
        <end position="80"/>
    </location>
</feature>
<dbReference type="SUPFAM" id="SSF54928">
    <property type="entry name" value="RNA-binding domain, RBD"/>
    <property type="match status" value="1"/>
</dbReference>
<dbReference type="Proteomes" id="UP001149074">
    <property type="component" value="Unassembled WGS sequence"/>
</dbReference>
<proteinExistence type="predicted"/>
<reference evidence="5" key="1">
    <citation type="submission" date="2022-11" db="EMBL/GenBank/DDBJ databases">
        <authorList>
            <person name="Petersen C."/>
        </authorList>
    </citation>
    <scope>NUCLEOTIDE SEQUENCE</scope>
    <source>
        <strain evidence="5">IBT 30761</strain>
    </source>
</reference>
<evidence type="ECO:0000313" key="6">
    <source>
        <dbReference type="Proteomes" id="UP001149074"/>
    </source>
</evidence>
<evidence type="ECO:0000259" key="4">
    <source>
        <dbReference type="PROSITE" id="PS50102"/>
    </source>
</evidence>
<dbReference type="CDD" id="cd21608">
    <property type="entry name" value="RRM2_NsCP33_like"/>
    <property type="match status" value="1"/>
</dbReference>
<dbReference type="SMART" id="SM00360">
    <property type="entry name" value="RRM"/>
    <property type="match status" value="1"/>
</dbReference>
<evidence type="ECO:0000256" key="3">
    <source>
        <dbReference type="SAM" id="MobiDB-lite"/>
    </source>
</evidence>
<gene>
    <name evidence="5" type="ORF">N7532_010729</name>
</gene>
<keyword evidence="6" id="KW-1185">Reference proteome</keyword>
<evidence type="ECO:0000313" key="5">
    <source>
        <dbReference type="EMBL" id="KAJ5085958.1"/>
    </source>
</evidence>
<dbReference type="Pfam" id="PF00076">
    <property type="entry name" value="RRM_1"/>
    <property type="match status" value="1"/>
</dbReference>
<dbReference type="InterPro" id="IPR035979">
    <property type="entry name" value="RBD_domain_sf"/>
</dbReference>
<evidence type="ECO:0000256" key="2">
    <source>
        <dbReference type="PROSITE-ProRule" id="PRU00176"/>
    </source>
</evidence>
<dbReference type="GeneID" id="81362199"/>
<dbReference type="RefSeq" id="XP_056470636.1">
    <property type="nucleotide sequence ID" value="XM_056623220.1"/>
</dbReference>
<feature type="region of interest" description="Disordered" evidence="3">
    <location>
        <begin position="76"/>
        <end position="107"/>
    </location>
</feature>
<dbReference type="OrthoDB" id="439808at2759"/>
<dbReference type="PROSITE" id="PS50102">
    <property type="entry name" value="RRM"/>
    <property type="match status" value="1"/>
</dbReference>
<name>A0A9W9EQ50_9EURO</name>
<dbReference type="InterPro" id="IPR048289">
    <property type="entry name" value="RRM2_NsCP33-like"/>
</dbReference>
<dbReference type="Gene3D" id="3.30.70.330">
    <property type="match status" value="1"/>
</dbReference>